<reference evidence="3 4" key="1">
    <citation type="submission" date="2018-06" db="EMBL/GenBank/DDBJ databases">
        <title>Streptacidiphilus pinicola sp. nov., isolated from pine grove soil.</title>
        <authorList>
            <person name="Roh S.G."/>
            <person name="Park S."/>
            <person name="Kim M.-K."/>
            <person name="Yun B.-R."/>
            <person name="Park J."/>
            <person name="Kim M.J."/>
            <person name="Kim Y.S."/>
            <person name="Kim S.B."/>
        </authorList>
    </citation>
    <scope>NUCLEOTIDE SEQUENCE [LARGE SCALE GENOMIC DNA]</scope>
    <source>
        <strain evidence="3 4">MMS16-CNU450</strain>
    </source>
</reference>
<dbReference type="PROSITE" id="PS51708">
    <property type="entry name" value="CHAD"/>
    <property type="match status" value="1"/>
</dbReference>
<evidence type="ECO:0000313" key="3">
    <source>
        <dbReference type="EMBL" id="RAG80569.1"/>
    </source>
</evidence>
<feature type="compositionally biased region" description="Basic and acidic residues" evidence="1">
    <location>
        <begin position="68"/>
        <end position="89"/>
    </location>
</feature>
<organism evidence="3 4">
    <name type="scientific">Streptacidiphilus pinicola</name>
    <dbReference type="NCBI Taxonomy" id="2219663"/>
    <lineage>
        <taxon>Bacteria</taxon>
        <taxon>Bacillati</taxon>
        <taxon>Actinomycetota</taxon>
        <taxon>Actinomycetes</taxon>
        <taxon>Kitasatosporales</taxon>
        <taxon>Streptomycetaceae</taxon>
        <taxon>Streptacidiphilus</taxon>
    </lineage>
</organism>
<dbReference type="PANTHER" id="PTHR39339:SF1">
    <property type="entry name" value="CHAD DOMAIN-CONTAINING PROTEIN"/>
    <property type="match status" value="1"/>
</dbReference>
<dbReference type="RefSeq" id="WP_111507716.1">
    <property type="nucleotide sequence ID" value="NZ_QKYN01000216.1"/>
</dbReference>
<comment type="caution">
    <text evidence="3">The sequence shown here is derived from an EMBL/GenBank/DDBJ whole genome shotgun (WGS) entry which is preliminary data.</text>
</comment>
<dbReference type="InterPro" id="IPR023577">
    <property type="entry name" value="CYTH_domain"/>
</dbReference>
<dbReference type="AlphaFoldDB" id="A0A2X0JZC8"/>
<dbReference type="InterPro" id="IPR033469">
    <property type="entry name" value="CYTH-like_dom_sf"/>
</dbReference>
<dbReference type="Proteomes" id="UP000248889">
    <property type="component" value="Unassembled WGS sequence"/>
</dbReference>
<dbReference type="EMBL" id="QKYN01000216">
    <property type="protein sequence ID" value="RAG80569.1"/>
    <property type="molecule type" value="Genomic_DNA"/>
</dbReference>
<name>A0A2X0JZC8_9ACTN</name>
<sequence length="511" mass="56677">MITDAHTEREITFDGALSQELTAVRPPGVARTETCETEILDALYFDTADHGLLRRGATLRRRTGGHDPGWHLKLPDGHGGRREFRRPLDESGPEDEVPPALQQLACACARGQRLRPTAHLLTHRRRAVWTDGEERELAELAADHVAAHVFAATGPPGSDAGKPGPAVELSTWDELEVELTGGTEDLLALAAQELNAQGLQRAEEGIKLARALRAAGVEVEPRQRADIDGAGSTAAAVVSALRQHADHLASLEPSVRLDEPDAVHQMRVTTRRLRSVLRGCEGLFDSGRVAALATDLRWLGHRLGEYREPEALRERLTSQARSLPADCAPQQAERKLRRTLDRRCRLAHRSLLDALSSPRYFTLLDRLEDLVADPPLRDGKHPGARRAERILRHETRRTRRRMRKAILLPAGDQQDEALHRARKAAKRTRYMAGALRPVLGSDAKRQERRHKEIHKRLGRHQDARTAEQALAELAQREGTHPAQAFAFGFLRSHQRDDSPADIAAARDAAGL</sequence>
<proteinExistence type="predicted"/>
<evidence type="ECO:0000313" key="4">
    <source>
        <dbReference type="Proteomes" id="UP000248889"/>
    </source>
</evidence>
<gene>
    <name evidence="3" type="ORF">DN069_37420</name>
</gene>
<dbReference type="InterPro" id="IPR007899">
    <property type="entry name" value="CHAD_dom"/>
</dbReference>
<dbReference type="Pfam" id="PF05235">
    <property type="entry name" value="CHAD"/>
    <property type="match status" value="1"/>
</dbReference>
<dbReference type="PANTHER" id="PTHR39339">
    <property type="entry name" value="SLR1444 PROTEIN"/>
    <property type="match status" value="1"/>
</dbReference>
<dbReference type="Gene3D" id="2.40.320.10">
    <property type="entry name" value="Hypothetical Protein Pfu-838710-001"/>
    <property type="match status" value="1"/>
</dbReference>
<feature type="region of interest" description="Disordered" evidence="1">
    <location>
        <begin position="68"/>
        <end position="97"/>
    </location>
</feature>
<dbReference type="Pfam" id="PF01928">
    <property type="entry name" value="CYTH"/>
    <property type="match status" value="1"/>
</dbReference>
<evidence type="ECO:0000256" key="1">
    <source>
        <dbReference type="SAM" id="MobiDB-lite"/>
    </source>
</evidence>
<dbReference type="Gene3D" id="1.40.20.10">
    <property type="entry name" value="CHAD domain"/>
    <property type="match status" value="1"/>
</dbReference>
<dbReference type="InterPro" id="IPR038186">
    <property type="entry name" value="CHAD_dom_sf"/>
</dbReference>
<dbReference type="CDD" id="cd07374">
    <property type="entry name" value="CYTH-like_Pase"/>
    <property type="match status" value="1"/>
</dbReference>
<evidence type="ECO:0000259" key="2">
    <source>
        <dbReference type="PROSITE" id="PS51708"/>
    </source>
</evidence>
<dbReference type="OrthoDB" id="9777271at2"/>
<dbReference type="SMART" id="SM00880">
    <property type="entry name" value="CHAD"/>
    <property type="match status" value="1"/>
</dbReference>
<dbReference type="SUPFAM" id="SSF55154">
    <property type="entry name" value="CYTH-like phosphatases"/>
    <property type="match status" value="1"/>
</dbReference>
<protein>
    <submittedName>
        <fullName evidence="3">Metal-binding protein</fullName>
    </submittedName>
</protein>
<dbReference type="SMART" id="SM01118">
    <property type="entry name" value="CYTH"/>
    <property type="match status" value="1"/>
</dbReference>
<accession>A0A2X0JZC8</accession>
<feature type="domain" description="CHAD" evidence="2">
    <location>
        <begin position="230"/>
        <end position="511"/>
    </location>
</feature>
<keyword evidence="4" id="KW-1185">Reference proteome</keyword>